<dbReference type="EMBL" id="CP113089">
    <property type="protein sequence ID" value="WAB82032.1"/>
    <property type="molecule type" value="Genomic_DNA"/>
</dbReference>
<feature type="transmembrane region" description="Helical" evidence="1">
    <location>
        <begin position="178"/>
        <end position="197"/>
    </location>
</feature>
<evidence type="ECO:0000313" key="2">
    <source>
        <dbReference type="EMBL" id="WAB82032.1"/>
    </source>
</evidence>
<gene>
    <name evidence="2" type="ORF">OVN18_03195</name>
</gene>
<evidence type="ECO:0000256" key="1">
    <source>
        <dbReference type="SAM" id="Phobius"/>
    </source>
</evidence>
<proteinExistence type="predicted"/>
<dbReference type="Proteomes" id="UP001164706">
    <property type="component" value="Chromosome"/>
</dbReference>
<keyword evidence="3" id="KW-1185">Reference proteome</keyword>
<feature type="transmembrane region" description="Helical" evidence="1">
    <location>
        <begin position="114"/>
        <end position="135"/>
    </location>
</feature>
<keyword evidence="1" id="KW-0472">Membrane</keyword>
<keyword evidence="1" id="KW-0812">Transmembrane</keyword>
<feature type="transmembrane region" description="Helical" evidence="1">
    <location>
        <begin position="74"/>
        <end position="94"/>
    </location>
</feature>
<keyword evidence="1" id="KW-1133">Transmembrane helix</keyword>
<name>A0A9E8MM31_9MICO</name>
<feature type="transmembrane region" description="Helical" evidence="1">
    <location>
        <begin position="43"/>
        <end position="62"/>
    </location>
</feature>
<dbReference type="AlphaFoldDB" id="A0A9E8MM31"/>
<reference evidence="2" key="1">
    <citation type="submission" date="2022-11" db="EMBL/GenBank/DDBJ databases">
        <title>Description of Microcella daejonensis nov. sp, isolated from riverside soil.</title>
        <authorList>
            <person name="Molina K.M."/>
            <person name="Kim S.B."/>
        </authorList>
    </citation>
    <scope>NUCLEOTIDE SEQUENCE</scope>
    <source>
        <strain evidence="2">MMS21-STM12</strain>
    </source>
</reference>
<evidence type="ECO:0000313" key="3">
    <source>
        <dbReference type="Proteomes" id="UP001164706"/>
    </source>
</evidence>
<organism evidence="2 3">
    <name type="scientific">Microcella daejeonensis</name>
    <dbReference type="NCBI Taxonomy" id="2994971"/>
    <lineage>
        <taxon>Bacteria</taxon>
        <taxon>Bacillati</taxon>
        <taxon>Actinomycetota</taxon>
        <taxon>Actinomycetes</taxon>
        <taxon>Micrococcales</taxon>
        <taxon>Microbacteriaceae</taxon>
        <taxon>Microcella</taxon>
    </lineage>
</organism>
<sequence>MLALLGAGLVLASLVVIWAARLTVPRELYVSELGADGEPTALAFEVALLLLVAGGVLIAWAVRDLRSRTPGLRAGRPAASLVVACAGFLVASQVPCTAGCPLPVGPTFTVQDFVHTLSAVIAFAAAAWAMLQVAFAPGHRLLSRLSLSAAVSVAVVAGIGGLLSLLRWNDRFGSHLELVATSIGIGWLVIFGLVRFARLVVAVRSGPDASGGSATPA</sequence>
<dbReference type="Pfam" id="PF06197">
    <property type="entry name" value="DUF998"/>
    <property type="match status" value="1"/>
</dbReference>
<dbReference type="RefSeq" id="WP_267781864.1">
    <property type="nucleotide sequence ID" value="NZ_CP113089.1"/>
</dbReference>
<dbReference type="KEGG" id="mdb:OVN18_03195"/>
<dbReference type="InterPro" id="IPR009339">
    <property type="entry name" value="DUF998"/>
</dbReference>
<feature type="transmembrane region" description="Helical" evidence="1">
    <location>
        <begin position="147"/>
        <end position="166"/>
    </location>
</feature>
<protein>
    <submittedName>
        <fullName evidence="2">DUF998 domain-containing protein</fullName>
    </submittedName>
</protein>
<accession>A0A9E8MM31</accession>